<dbReference type="EMBL" id="HM242243">
    <property type="protein sequence ID" value="ADJ53185.1"/>
    <property type="molecule type" value="Genomic_DNA"/>
</dbReference>
<name>D9J0U8_9CAUD</name>
<protein>
    <submittedName>
        <fullName evidence="1">Gp151</fullName>
    </submittedName>
</protein>
<sequence length="104" mass="11610">MTAQTKIQVKDILNARTVALSNMSEAVYNKVKETLTPFVGKVVVVDYAGETVTQVVKLTHLYERWARGHVKCMTIEGMQEIPVTIHYSDVVTNSVRLTTSKGEI</sequence>
<dbReference type="RefSeq" id="YP_004301484.1">
    <property type="nucleotide sequence ID" value="NC_015253.1"/>
</dbReference>
<proteinExistence type="predicted"/>
<dbReference type="Proteomes" id="UP000000331">
    <property type="component" value="Segment"/>
</dbReference>
<reference evidence="1 2" key="1">
    <citation type="journal article" date="2010" name="J. Bacteriol.">
        <title>Brochothrix thermosphacta bacteriophages feature heterogeneous and highly mosaic genomes and utilize unique prophage insertion sites.</title>
        <authorList>
            <person name="Kilcher S."/>
            <person name="Loessner M.J."/>
            <person name="Klumpp J."/>
        </authorList>
    </citation>
    <scope>NUCLEOTIDE SEQUENCE [LARGE SCALE GENOMIC DNA]</scope>
</reference>
<dbReference type="OrthoDB" id="16834at10239"/>
<keyword evidence="2" id="KW-1185">Reference proteome</keyword>
<evidence type="ECO:0000313" key="2">
    <source>
        <dbReference type="Proteomes" id="UP000000331"/>
    </source>
</evidence>
<accession>D9J0U8</accession>
<evidence type="ECO:0000313" key="1">
    <source>
        <dbReference type="EMBL" id="ADJ53185.1"/>
    </source>
</evidence>
<organism evidence="1 2">
    <name type="scientific">Brochothrix phage A9</name>
    <dbReference type="NCBI Taxonomy" id="857312"/>
    <lineage>
        <taxon>Viruses</taxon>
        <taxon>Duplodnaviria</taxon>
        <taxon>Heunggongvirae</taxon>
        <taxon>Uroviricota</taxon>
        <taxon>Caudoviricetes</taxon>
        <taxon>Herelleviridae</taxon>
        <taxon>Klumppvirus</taxon>
        <taxon>Klumppvirus A9</taxon>
    </lineage>
</organism>
<dbReference type="KEGG" id="vg:10359181"/>
<dbReference type="GeneID" id="10359181"/>